<dbReference type="InterPro" id="IPR005546">
    <property type="entry name" value="Autotransporte_beta"/>
</dbReference>
<proteinExistence type="predicted"/>
<evidence type="ECO:0000256" key="2">
    <source>
        <dbReference type="SAM" id="MobiDB-lite"/>
    </source>
</evidence>
<dbReference type="Proteomes" id="UP000285324">
    <property type="component" value="Unassembled WGS sequence"/>
</dbReference>
<protein>
    <submittedName>
        <fullName evidence="4">Autotransporter domain-containing protein</fullName>
    </submittedName>
</protein>
<feature type="domain" description="Autotransporter" evidence="3">
    <location>
        <begin position="992"/>
        <end position="1271"/>
    </location>
</feature>
<dbReference type="SUPFAM" id="SSF51126">
    <property type="entry name" value="Pectin lyase-like"/>
    <property type="match status" value="1"/>
</dbReference>
<gene>
    <name evidence="4" type="ORF">DY367_07795</name>
</gene>
<dbReference type="InterPro" id="IPR013425">
    <property type="entry name" value="Autotrns_rpt"/>
</dbReference>
<dbReference type="InterPro" id="IPR011050">
    <property type="entry name" value="Pectin_lyase_fold/virulence"/>
</dbReference>
<dbReference type="SMART" id="SM00869">
    <property type="entry name" value="Autotransporter"/>
    <property type="match status" value="1"/>
</dbReference>
<dbReference type="PROSITE" id="PS51208">
    <property type="entry name" value="AUTOTRANSPORTER"/>
    <property type="match status" value="1"/>
</dbReference>
<evidence type="ECO:0000256" key="1">
    <source>
        <dbReference type="ARBA" id="ARBA00022729"/>
    </source>
</evidence>
<evidence type="ECO:0000313" key="5">
    <source>
        <dbReference type="Proteomes" id="UP000285324"/>
    </source>
</evidence>
<dbReference type="Pfam" id="PF12951">
    <property type="entry name" value="PATR"/>
    <property type="match status" value="4"/>
</dbReference>
<reference evidence="4 5" key="1">
    <citation type="submission" date="2018-08" db="EMBL/GenBank/DDBJ databases">
        <title>Achromobacter xylosoxidans Genome sequencing and assembly.</title>
        <authorList>
            <person name="Wang R."/>
            <person name="Rensing C."/>
            <person name="Li Y."/>
        </authorList>
    </citation>
    <scope>NUCLEOTIDE SEQUENCE [LARGE SCALE GENOMIC DNA]</scope>
    <source>
        <strain evidence="4 5">GD003A</strain>
    </source>
</reference>
<dbReference type="AlphaFoldDB" id="A0A424WGW6"/>
<dbReference type="SUPFAM" id="SSF103515">
    <property type="entry name" value="Autotransporter"/>
    <property type="match status" value="1"/>
</dbReference>
<feature type="region of interest" description="Disordered" evidence="2">
    <location>
        <begin position="22"/>
        <end position="59"/>
    </location>
</feature>
<dbReference type="EMBL" id="QVXO01000008">
    <property type="protein sequence ID" value="RPJ92399.1"/>
    <property type="molecule type" value="Genomic_DNA"/>
</dbReference>
<evidence type="ECO:0000259" key="3">
    <source>
        <dbReference type="PROSITE" id="PS51208"/>
    </source>
</evidence>
<dbReference type="OrthoDB" id="5760545at2"/>
<dbReference type="Pfam" id="PF03797">
    <property type="entry name" value="Autotransporter"/>
    <property type="match status" value="1"/>
</dbReference>
<dbReference type="NCBIfam" id="TIGR02601">
    <property type="entry name" value="autotrns_rpt"/>
    <property type="match status" value="2"/>
</dbReference>
<keyword evidence="1" id="KW-0732">Signal</keyword>
<dbReference type="InterPro" id="IPR036709">
    <property type="entry name" value="Autotransporte_beta_dom_sf"/>
</dbReference>
<accession>A0A424WGW6</accession>
<evidence type="ECO:0000313" key="4">
    <source>
        <dbReference type="EMBL" id="RPJ92399.1"/>
    </source>
</evidence>
<comment type="caution">
    <text evidence="4">The sequence shown here is derived from an EMBL/GenBank/DDBJ whole genome shotgun (WGS) entry which is preliminary data.</text>
</comment>
<organism evidence="4 5">
    <name type="scientific">Alcaligenes xylosoxydans xylosoxydans</name>
    <name type="common">Achromobacter xylosoxidans</name>
    <dbReference type="NCBI Taxonomy" id="85698"/>
    <lineage>
        <taxon>Bacteria</taxon>
        <taxon>Pseudomonadati</taxon>
        <taxon>Pseudomonadota</taxon>
        <taxon>Betaproteobacteria</taxon>
        <taxon>Burkholderiales</taxon>
        <taxon>Alcaligenaceae</taxon>
        <taxon>Achromobacter</taxon>
    </lineage>
</organism>
<dbReference type="Gene3D" id="2.40.128.130">
    <property type="entry name" value="Autotransporter beta-domain"/>
    <property type="match status" value="1"/>
</dbReference>
<sequence length="1271" mass="124687">MLGGGGGGAGIVGGKGGDGHSYNSGSKSAGGAGGNTAGADGARGEDGRSGELFAAGGGGGGGAAGHRAGSLPIVAVKGGNGGDGGAGGAETRVINGVTYVSYGGGGGGGAGAPGAILYGNGQNLGTLQFSVVGGKGGSGGTGATGVDGGSGGAGIAGSGFIITNGSVIQGGNGGNGSTGVGPGTSGGYGAGAGSGILGDDLVINNLGTIQGGVGGNRGRNFAGGSEGRAGSGGVGIQGARLTITTSGPIAGGRGGDGGAYADAIRFTAGSNQLELRQGWSLLGNVVGATGAAADNTLTLGGDASDLGSGPGATVFDTGRIGDASQFRYFSNFEKTGQGVWSLTGATTAVTPWTIRRGTLSIADAGALGDLSGRLTLAGGTLAATQSMRVGQNVTLGAASALKVASDKTLVMAGAWNGAGTLTKTGAGTLVMTGTVAHIGNTIVDGGVLRMNGGGATLVGRVMVNAGEFEATTLSTLRVNGGVALADGTRLSLAAGSAGPALETSELAVGRNVSLNISGIADPNGANQTLIRTTSGISADFSSVKVGGFQGAVDYLTVHARKSGTDYVASYDLSWTAGNNLAHGTYTLADAGNVFTVAAPLADQAPNAATGWDGRTLSKAGAGTLVLSGQNRYTGGTDVLAGTLEATSDDSLGAAAGGVRLNGGVLRIGDAAYASTARAVSIGAQGGTLDLPYHFRLDSALQGSGVLTKTGAGTLKLGADSGAYSGSTTLAGGGLWLADSASLGGSVRALAGTTLSGGGRLGSTAIDAGATHAPGNAGVAGGAQTIAGDYLNRGTLRIEATPQASSRVDVAGGVDIAGSTLDLRLSPNDAQAWQPQSGPYTLIRKLSPGAVQGTFAEVRNPLLFLDALVSTQGGDGNDVTLTLRRNARSLAGLAATRNQAAVAAAIDALSQDQEVWRAFALSSDLDEVRQGFEQLSGDAYASVATVLSWPNLTAAAQSGLDALRGNLGARQIPGAPTAAAGVSDAPVLATALPRAGVTPVWAQLGGDWRQYAGDGNAPAIRQRSTSLAFGGDVGVGGGWRLGGAFGYTDSRLSGQDRSASSNIDSYTATVYGGKGYALGDGQLNVMAGAAYTWHDIETRRQVRYGSLDQNLDAGYHASTTQLFAETGYAMALSGTVTVEPYVGLAWSDTRMRGFNESGGAAALSGRAQKQHVASSLTGLRTQWQPGGTAIALRGMVGWRHAYGDVQPTATLAFDQGPAFSVAGAPIARDAARVELGADLVSIRAMTLGLRYAGEFGGGNRQHTGTLNAGWRF</sequence>
<name>A0A424WGW6_ALCXX</name>